<dbReference type="PROSITE" id="PS50935">
    <property type="entry name" value="SSB"/>
    <property type="match status" value="1"/>
</dbReference>
<organism evidence="4 5">
    <name type="scientific">Rudanella paleaurantiibacter</name>
    <dbReference type="NCBI Taxonomy" id="2614655"/>
    <lineage>
        <taxon>Bacteria</taxon>
        <taxon>Pseudomonadati</taxon>
        <taxon>Bacteroidota</taxon>
        <taxon>Cytophagia</taxon>
        <taxon>Cytophagales</taxon>
        <taxon>Cytophagaceae</taxon>
        <taxon>Rudanella</taxon>
    </lineage>
</organism>
<dbReference type="AlphaFoldDB" id="A0A7J5TVV7"/>
<name>A0A7J5TVV7_9BACT</name>
<evidence type="ECO:0000313" key="4">
    <source>
        <dbReference type="EMBL" id="KAB7728435.1"/>
    </source>
</evidence>
<dbReference type="NCBIfam" id="TIGR00621">
    <property type="entry name" value="ssb"/>
    <property type="match status" value="1"/>
</dbReference>
<dbReference type="SUPFAM" id="SSF50249">
    <property type="entry name" value="Nucleic acid-binding proteins"/>
    <property type="match status" value="1"/>
</dbReference>
<protein>
    <recommendedName>
        <fullName evidence="3">Single-stranded DNA-binding protein</fullName>
    </recommendedName>
</protein>
<evidence type="ECO:0000313" key="5">
    <source>
        <dbReference type="Proteomes" id="UP000488299"/>
    </source>
</evidence>
<proteinExistence type="predicted"/>
<dbReference type="InterPro" id="IPR012340">
    <property type="entry name" value="NA-bd_OB-fold"/>
</dbReference>
<accession>A0A7J5TVV7</accession>
<dbReference type="EMBL" id="WELI01000008">
    <property type="protein sequence ID" value="KAB7728435.1"/>
    <property type="molecule type" value="Genomic_DNA"/>
</dbReference>
<dbReference type="Gene3D" id="2.40.50.140">
    <property type="entry name" value="Nucleic acid-binding proteins"/>
    <property type="match status" value="1"/>
</dbReference>
<dbReference type="RefSeq" id="WP_152125784.1">
    <property type="nucleotide sequence ID" value="NZ_WELI01000008.1"/>
</dbReference>
<evidence type="ECO:0000256" key="3">
    <source>
        <dbReference type="RuleBase" id="RU000524"/>
    </source>
</evidence>
<dbReference type="CDD" id="cd04496">
    <property type="entry name" value="SSB_OBF"/>
    <property type="match status" value="1"/>
</dbReference>
<evidence type="ECO:0000256" key="2">
    <source>
        <dbReference type="PROSITE-ProRule" id="PRU00252"/>
    </source>
</evidence>
<sequence length="137" mass="14958">MQKTIIIGNIGQGAQFKEGASGSFLTFTVAVNERWKKDGETKERTTWYNCVYNFKADVLAPYLTRGTQVYLEGKLNPKIYTDGRGMNQIDMQFTVREIQLVGAAKREEPALAPAPAAAPISAGVPVAAGEDSEDLPF</sequence>
<evidence type="ECO:0000256" key="1">
    <source>
        <dbReference type="ARBA" id="ARBA00023125"/>
    </source>
</evidence>
<reference evidence="4 5" key="1">
    <citation type="submission" date="2019-10" db="EMBL/GenBank/DDBJ databases">
        <title>Rudanella paleaurantiibacter sp. nov., isolated from sludge.</title>
        <authorList>
            <person name="Xu S.Q."/>
        </authorList>
    </citation>
    <scope>NUCLEOTIDE SEQUENCE [LARGE SCALE GENOMIC DNA]</scope>
    <source>
        <strain evidence="4 5">HX-22-17</strain>
    </source>
</reference>
<dbReference type="Proteomes" id="UP000488299">
    <property type="component" value="Unassembled WGS sequence"/>
</dbReference>
<dbReference type="GO" id="GO:0003697">
    <property type="term" value="F:single-stranded DNA binding"/>
    <property type="evidence" value="ECO:0007669"/>
    <property type="project" value="InterPro"/>
</dbReference>
<dbReference type="InterPro" id="IPR011344">
    <property type="entry name" value="ssDNA-bd"/>
</dbReference>
<dbReference type="InterPro" id="IPR000424">
    <property type="entry name" value="Primosome_PriB/ssb"/>
</dbReference>
<comment type="caution">
    <text evidence="4">The sequence shown here is derived from an EMBL/GenBank/DDBJ whole genome shotgun (WGS) entry which is preliminary data.</text>
</comment>
<gene>
    <name evidence="4" type="primary">ssb</name>
    <name evidence="4" type="ORF">F5984_18870</name>
</gene>
<dbReference type="GO" id="GO:0006260">
    <property type="term" value="P:DNA replication"/>
    <property type="evidence" value="ECO:0007669"/>
    <property type="project" value="InterPro"/>
</dbReference>
<keyword evidence="5" id="KW-1185">Reference proteome</keyword>
<dbReference type="Pfam" id="PF00436">
    <property type="entry name" value="SSB"/>
    <property type="match status" value="1"/>
</dbReference>
<keyword evidence="1 2" id="KW-0238">DNA-binding</keyword>